<dbReference type="AlphaFoldDB" id="A0A1I7USN5"/>
<evidence type="ECO:0000313" key="2">
    <source>
        <dbReference type="WBParaSite" id="Csp11.Scaffold630.g18949.t1"/>
    </source>
</evidence>
<dbReference type="Proteomes" id="UP000095282">
    <property type="component" value="Unplaced"/>
</dbReference>
<reference evidence="2" key="1">
    <citation type="submission" date="2016-11" db="UniProtKB">
        <authorList>
            <consortium name="WormBaseParasite"/>
        </authorList>
    </citation>
    <scope>IDENTIFICATION</scope>
</reference>
<organism evidence="1 2">
    <name type="scientific">Caenorhabditis tropicalis</name>
    <dbReference type="NCBI Taxonomy" id="1561998"/>
    <lineage>
        <taxon>Eukaryota</taxon>
        <taxon>Metazoa</taxon>
        <taxon>Ecdysozoa</taxon>
        <taxon>Nematoda</taxon>
        <taxon>Chromadorea</taxon>
        <taxon>Rhabditida</taxon>
        <taxon>Rhabditina</taxon>
        <taxon>Rhabditomorpha</taxon>
        <taxon>Rhabditoidea</taxon>
        <taxon>Rhabditidae</taxon>
        <taxon>Peloderinae</taxon>
        <taxon>Caenorhabditis</taxon>
    </lineage>
</organism>
<accession>A0A1I7USN5</accession>
<evidence type="ECO:0000313" key="1">
    <source>
        <dbReference type="Proteomes" id="UP000095282"/>
    </source>
</evidence>
<dbReference type="WBParaSite" id="Csp11.Scaffold630.g18949.t1">
    <property type="protein sequence ID" value="Csp11.Scaffold630.g18949.t1"/>
    <property type="gene ID" value="Csp11.Scaffold630.g18949"/>
</dbReference>
<keyword evidence="1" id="KW-1185">Reference proteome</keyword>
<protein>
    <submittedName>
        <fullName evidence="2">CPSF_A domain-containing protein</fullName>
    </submittedName>
</protein>
<proteinExistence type="predicted"/>
<name>A0A1I7USN5_9PELO</name>
<sequence>MSVGAGSLVGVWDKLGDMMGGILKGDKDYGEVGRVRRDIAVVGSIVDYTGYDDVDSCIYVDYSDAKDVGVGSASMGTSPEIIL</sequence>